<dbReference type="Gene3D" id="1.25.40.10">
    <property type="entry name" value="Tetratricopeptide repeat domain"/>
    <property type="match status" value="2"/>
</dbReference>
<dbReference type="Pfam" id="PF14559">
    <property type="entry name" value="TPR_19"/>
    <property type="match status" value="1"/>
</dbReference>
<name>A0A1G4G9E5_9BACT</name>
<dbReference type="InterPro" id="IPR011990">
    <property type="entry name" value="TPR-like_helical_dom_sf"/>
</dbReference>
<proteinExistence type="predicted"/>
<dbReference type="RefSeq" id="WP_071137463.1">
    <property type="nucleotide sequence ID" value="NZ_DUQN01000013.1"/>
</dbReference>
<accession>A0A1G4G9E5</accession>
<dbReference type="SMART" id="SM00028">
    <property type="entry name" value="TPR"/>
    <property type="match status" value="4"/>
</dbReference>
<dbReference type="Proteomes" id="UP000178485">
    <property type="component" value="Chromosome i"/>
</dbReference>
<feature type="repeat" description="TPR" evidence="1">
    <location>
        <begin position="602"/>
        <end position="635"/>
    </location>
</feature>
<dbReference type="PROSITE" id="PS50005">
    <property type="entry name" value="TPR"/>
    <property type="match status" value="2"/>
</dbReference>
<keyword evidence="3" id="KW-1185">Reference proteome</keyword>
<dbReference type="STRING" id="1642646.ING2E5A_2324"/>
<dbReference type="KEGG" id="pmuc:ING2E5A_2324"/>
<reference evidence="2 3" key="1">
    <citation type="submission" date="2016-08" db="EMBL/GenBank/DDBJ databases">
        <authorList>
            <person name="Seilhamer J.J."/>
        </authorList>
    </citation>
    <scope>NUCLEOTIDE SEQUENCE [LARGE SCALE GENOMIC DNA]</scope>
    <source>
        <strain evidence="2">ING2-E5A</strain>
    </source>
</reference>
<dbReference type="SUPFAM" id="SSF48452">
    <property type="entry name" value="TPR-like"/>
    <property type="match status" value="1"/>
</dbReference>
<dbReference type="EMBL" id="LT608328">
    <property type="protein sequence ID" value="SCM59132.1"/>
    <property type="molecule type" value="Genomic_DNA"/>
</dbReference>
<protein>
    <submittedName>
        <fullName evidence="2">Uncharacterized protein</fullName>
    </submittedName>
</protein>
<evidence type="ECO:0000313" key="2">
    <source>
        <dbReference type="EMBL" id="SCM59132.1"/>
    </source>
</evidence>
<evidence type="ECO:0000313" key="3">
    <source>
        <dbReference type="Proteomes" id="UP000178485"/>
    </source>
</evidence>
<keyword evidence="1" id="KW-0802">TPR repeat</keyword>
<organism evidence="2 3">
    <name type="scientific">Petrimonas mucosa</name>
    <dbReference type="NCBI Taxonomy" id="1642646"/>
    <lineage>
        <taxon>Bacteria</taxon>
        <taxon>Pseudomonadati</taxon>
        <taxon>Bacteroidota</taxon>
        <taxon>Bacteroidia</taxon>
        <taxon>Bacteroidales</taxon>
        <taxon>Dysgonomonadaceae</taxon>
        <taxon>Petrimonas</taxon>
    </lineage>
</organism>
<feature type="repeat" description="TPR" evidence="1">
    <location>
        <begin position="568"/>
        <end position="601"/>
    </location>
</feature>
<dbReference type="InterPro" id="IPR019734">
    <property type="entry name" value="TPR_rpt"/>
</dbReference>
<evidence type="ECO:0000256" key="1">
    <source>
        <dbReference type="PROSITE-ProRule" id="PRU00339"/>
    </source>
</evidence>
<sequence>MNPNETSKIYAAVLDHVENNRLKDAFDTLKSWAAALQNWSAAEKISELETNYRYMIHYLVEGKKDPDQQKIYSRLVRGIYLLADDLSEQWQIRNSSALFFEKARIANIRQPLSLNEYRDIICQLVDTSAIIELMPEGEEKKSRLHQNSIKQEETVQDLFYSLFSSPRATDEEVKAYRDFTSHTLIPTSVKCMLISALTMNLLQRFDPKKFDFLLESCYHPESEIALRAVVGIVPVLREYKKRWIHYPEITGRLSVMADDAIFSRRLVSVIIQFIQAHETEKITKKLTEEILPGMMKLSPMIGKKINLEEWMGESGLEEKNPEWQKILDEAGLTDKLQEFADMQLGGADVFHSTFSNLKNYPFFNEMSNWFLPFDKRHSSLHSFFSERPEDDNLLSTLLNTTMICNSDKYSFCFSLMLMPEQYRNMMATQLGAESDELKKMTEEELLLNPNQQEETICKQYIQDLYRFFKLFQRRNDFVDIFSAPLDYHRLQPLYPVVQRTANLERIALYYFEKNNFREAADAYLMLTGMGSATNETWQKIGYCYQMLGMVKKGLDAYLKADLMDENNTWVLRRIAHCYRLLKEPESALHYYRRLEQLTPDDLNIQLNIGHCYLELDQYAEALNYYFKVDLLSHDNTRAWRSIAWCAFLSRKFDVAQRYYAQIIENRPNTHDYLNAGHVELCLLNTKKAVELYVQAVRSAGSLSTFQTLFDEDLDELREAGVNMEILPIILDKVRYDT</sequence>
<dbReference type="AlphaFoldDB" id="A0A1G4G9E5"/>
<gene>
    <name evidence="2" type="ORF">ING2E5A_2324</name>
</gene>